<dbReference type="Proteomes" id="UP000794436">
    <property type="component" value="Unassembled WGS sequence"/>
</dbReference>
<protein>
    <submittedName>
        <fullName evidence="3">Uncharacterized protein</fullName>
    </submittedName>
</protein>
<reference evidence="3" key="1">
    <citation type="submission" date="2019-03" db="EMBL/GenBank/DDBJ databases">
        <title>Long read genome sequence of the mycoparasitic Pythium oligandrum ATCC 38472 isolated from sugarbeet rhizosphere.</title>
        <authorList>
            <person name="Gaulin E."/>
        </authorList>
    </citation>
    <scope>NUCLEOTIDE SEQUENCE</scope>
    <source>
        <strain evidence="3">ATCC 38472_TT</strain>
    </source>
</reference>
<dbReference type="PANTHER" id="PTHR43157">
    <property type="entry name" value="PHOSPHATIDYLINOSITOL-GLYCAN BIOSYNTHESIS CLASS F PROTEIN-RELATED"/>
    <property type="match status" value="1"/>
</dbReference>
<evidence type="ECO:0000256" key="1">
    <source>
        <dbReference type="ARBA" id="ARBA00023002"/>
    </source>
</evidence>
<sequence>MSSYSKQAADAVPSNWDAYHIPSQKDKVAIVTGGNSGVGYETALELVRKGAQVVLGCRNEGRGAEAVKKIQAEVADAPEAGSVAFIKLDMADLSTVKSFADEFRKTHNRLDLLINNAGVSGVQYGVTVDGFESHIGINHLGPFALTAQLFDLLKQSPHARIVNVSSMKHRSAKLDVNKLMLNEDNYNGDTAYDNSKLGNILFTFELTRRCEANGISNILAVASHPGASKTNILVEPTTNNKFWDKMKWKFLSILPVYQPASMGALPSLYAATAPGVKSGEFYGPGGFMSLGGHPALEDPSEDSKSATTALKLWEVSEQLTKVSFPITK</sequence>
<proteinExistence type="inferred from homology"/>
<dbReference type="EMBL" id="SPLM01000036">
    <property type="protein sequence ID" value="TMW65995.1"/>
    <property type="molecule type" value="Genomic_DNA"/>
</dbReference>
<dbReference type="Pfam" id="PF00106">
    <property type="entry name" value="adh_short"/>
    <property type="match status" value="1"/>
</dbReference>
<comment type="caution">
    <text evidence="3">The sequence shown here is derived from an EMBL/GenBank/DDBJ whole genome shotgun (WGS) entry which is preliminary data.</text>
</comment>
<gene>
    <name evidence="3" type="ORF">Poli38472_003760</name>
</gene>
<dbReference type="InterPro" id="IPR036291">
    <property type="entry name" value="NAD(P)-bd_dom_sf"/>
</dbReference>
<dbReference type="NCBIfam" id="NF004846">
    <property type="entry name" value="PRK06197.1"/>
    <property type="match status" value="1"/>
</dbReference>
<dbReference type="CDD" id="cd05327">
    <property type="entry name" value="retinol-DH_like_SDR_c_like"/>
    <property type="match status" value="1"/>
</dbReference>
<dbReference type="PANTHER" id="PTHR43157:SF31">
    <property type="entry name" value="PHOSPHATIDYLINOSITOL-GLYCAN BIOSYNTHESIS CLASS F PROTEIN"/>
    <property type="match status" value="1"/>
</dbReference>
<dbReference type="InterPro" id="IPR002347">
    <property type="entry name" value="SDR_fam"/>
</dbReference>
<dbReference type="SUPFAM" id="SSF51735">
    <property type="entry name" value="NAD(P)-binding Rossmann-fold domains"/>
    <property type="match status" value="1"/>
</dbReference>
<evidence type="ECO:0000313" key="3">
    <source>
        <dbReference type="EMBL" id="TMW65995.1"/>
    </source>
</evidence>
<organism evidence="3 4">
    <name type="scientific">Pythium oligandrum</name>
    <name type="common">Mycoparasitic fungus</name>
    <dbReference type="NCBI Taxonomy" id="41045"/>
    <lineage>
        <taxon>Eukaryota</taxon>
        <taxon>Sar</taxon>
        <taxon>Stramenopiles</taxon>
        <taxon>Oomycota</taxon>
        <taxon>Peronosporomycetes</taxon>
        <taxon>Pythiales</taxon>
        <taxon>Pythiaceae</taxon>
        <taxon>Pythium</taxon>
    </lineage>
</organism>
<keyword evidence="4" id="KW-1185">Reference proteome</keyword>
<dbReference type="OrthoDB" id="10265294at2759"/>
<evidence type="ECO:0000256" key="2">
    <source>
        <dbReference type="RuleBase" id="RU000363"/>
    </source>
</evidence>
<comment type="similarity">
    <text evidence="2">Belongs to the short-chain dehydrogenases/reductases (SDR) family.</text>
</comment>
<evidence type="ECO:0000313" key="4">
    <source>
        <dbReference type="Proteomes" id="UP000794436"/>
    </source>
</evidence>
<dbReference type="Gene3D" id="3.40.50.720">
    <property type="entry name" value="NAD(P)-binding Rossmann-like Domain"/>
    <property type="match status" value="1"/>
</dbReference>
<dbReference type="AlphaFoldDB" id="A0A8K1CMG0"/>
<dbReference type="PRINTS" id="PR00081">
    <property type="entry name" value="GDHRDH"/>
</dbReference>
<dbReference type="PRINTS" id="PR00080">
    <property type="entry name" value="SDRFAMILY"/>
</dbReference>
<accession>A0A8K1CMG0</accession>
<dbReference type="GO" id="GO:0016491">
    <property type="term" value="F:oxidoreductase activity"/>
    <property type="evidence" value="ECO:0007669"/>
    <property type="project" value="UniProtKB-KW"/>
</dbReference>
<keyword evidence="1" id="KW-0560">Oxidoreductase</keyword>
<name>A0A8K1CMG0_PYTOL</name>